<feature type="domain" description="PEP-utilising enzyme C-terminal" evidence="10">
    <location>
        <begin position="232"/>
        <end position="495"/>
    </location>
</feature>
<dbReference type="Proteomes" id="UP000032737">
    <property type="component" value="Chromosome"/>
</dbReference>
<evidence type="ECO:0000259" key="11">
    <source>
        <dbReference type="Pfam" id="PF05524"/>
    </source>
</evidence>
<keyword evidence="7" id="KW-0460">Magnesium</keyword>
<dbReference type="InterPro" id="IPR036618">
    <property type="entry name" value="PtsI_HPr-bd_sf"/>
</dbReference>
<evidence type="ECO:0000256" key="5">
    <source>
        <dbReference type="ARBA" id="ARBA00022723"/>
    </source>
</evidence>
<dbReference type="OrthoDB" id="9765468at2"/>
<dbReference type="Pfam" id="PF00391">
    <property type="entry name" value="PEP-utilizers"/>
    <property type="match status" value="1"/>
</dbReference>
<dbReference type="InterPro" id="IPR008731">
    <property type="entry name" value="PTS_EIN"/>
</dbReference>
<dbReference type="InterPro" id="IPR015813">
    <property type="entry name" value="Pyrv/PenolPyrv_kinase-like_dom"/>
</dbReference>
<evidence type="ECO:0000313" key="13">
    <source>
        <dbReference type="Proteomes" id="UP000032737"/>
    </source>
</evidence>
<dbReference type="Gene3D" id="3.20.20.60">
    <property type="entry name" value="Phosphoenolpyruvate-binding domains"/>
    <property type="match status" value="1"/>
</dbReference>
<dbReference type="PRINTS" id="PR01736">
    <property type="entry name" value="PHPHTRNFRASE"/>
</dbReference>
<gene>
    <name evidence="12" type="primary">ptsP</name>
    <name evidence="12" type="ORF">BN85302330</name>
</gene>
<dbReference type="InterPro" id="IPR036637">
    <property type="entry name" value="Phosphohistidine_dom_sf"/>
</dbReference>
<sequence>MTIKNINPGIAMGTCLVIDRQTQIKPPKKDLAHELNRYYQAKEEIITSLVQNQTANPHETEIKEVQLALIKDPVIEKEVVERIKRQDICALDSVDEIYEKYVQFLKQSQDDYLKERTLDFVDIKMRLINQMYDDVAEDNIDCHTILVSKHLYPSMILNMNALVKGVISFEGSSLTHSAILVREKNLPYMIVDSIDAKTGDYLIVDAFKGIIHINPSEEIIKQYMDKIYQTNQIEHVEYKRENYHLGLNISTKVDEQTLKSSNNDGVSLFRSEFLYLRHQTFPSRSEQHTIYEHLLKHAYPKEVVIRTYDIGDDKQLQTDQISTKGLNLYFNQYKEVFELQLDVLIDLYQTYDNLRILLPMVKDTSELRLVDEIVNDLKDNRKIPPIGIMLETKEAYEALESFKGVDFISIGSNDLGEALFHMKRDYIKDFNEYVELMAKPIKKINDFSKKHQIACTVCGGIAANSYGIKRLLELGVTSFGVPTAFINEANLAIQRHEKSIEKK</sequence>
<dbReference type="PANTHER" id="PTHR46244:SF3">
    <property type="entry name" value="PHOSPHOENOLPYRUVATE-PROTEIN PHOSPHOTRANSFERASE"/>
    <property type="match status" value="1"/>
</dbReference>
<comment type="cofactor">
    <cofactor evidence="1">
        <name>Mg(2+)</name>
        <dbReference type="ChEBI" id="CHEBI:18420"/>
    </cofactor>
</comment>
<dbReference type="AlphaFoldDB" id="U4KSN6"/>
<reference evidence="12 13" key="1">
    <citation type="journal article" date="2013" name="J. Mol. Microbiol. Biotechnol.">
        <title>Analysis of the Complete Genomes of Acholeplasma brassicae , A. palmae and A. laidlawii and Their Comparison to the Obligate Parasites from ' Candidatus Phytoplasma'.</title>
        <authorList>
            <person name="Kube M."/>
            <person name="Siewert C."/>
            <person name="Migdoll A.M."/>
            <person name="Duduk B."/>
            <person name="Holz S."/>
            <person name="Rabus R."/>
            <person name="Seemuller E."/>
            <person name="Mitrovic J."/>
            <person name="Muller I."/>
            <person name="Buttner C."/>
            <person name="Reinhardt R."/>
        </authorList>
    </citation>
    <scope>NUCLEOTIDE SEQUENCE [LARGE SCALE GENOMIC DNA]</scope>
    <source>
        <strain evidence="13">0502</strain>
    </source>
</reference>
<evidence type="ECO:0000256" key="8">
    <source>
        <dbReference type="ARBA" id="ARBA00033235"/>
    </source>
</evidence>
<keyword evidence="12" id="KW-0670">Pyruvate</keyword>
<dbReference type="GO" id="GO:0016301">
    <property type="term" value="F:kinase activity"/>
    <property type="evidence" value="ECO:0007669"/>
    <property type="project" value="UniProtKB-KW"/>
</dbReference>
<name>U4KSN6_9MOLU</name>
<dbReference type="HOGENOM" id="CLU_541459_0_0_14"/>
<evidence type="ECO:0000313" key="12">
    <source>
        <dbReference type="EMBL" id="CCV65254.1"/>
    </source>
</evidence>
<feature type="domain" description="Phosphotransferase system enzyme I N-terminal" evidence="11">
    <location>
        <begin position="6"/>
        <end position="116"/>
    </location>
</feature>
<dbReference type="GO" id="GO:0046872">
    <property type="term" value="F:metal ion binding"/>
    <property type="evidence" value="ECO:0007669"/>
    <property type="project" value="UniProtKB-KW"/>
</dbReference>
<comment type="similarity">
    <text evidence="2">Belongs to the PEP-utilizing enzyme family.</text>
</comment>
<dbReference type="Gene3D" id="3.50.30.10">
    <property type="entry name" value="Phosphohistidine domain"/>
    <property type="match status" value="1"/>
</dbReference>
<dbReference type="GO" id="GO:0009401">
    <property type="term" value="P:phosphoenolpyruvate-dependent sugar phosphotransferase system"/>
    <property type="evidence" value="ECO:0007669"/>
    <property type="project" value="InterPro"/>
</dbReference>
<feature type="domain" description="PEP-utilising enzyme mobile" evidence="9">
    <location>
        <begin position="143"/>
        <end position="209"/>
    </location>
</feature>
<evidence type="ECO:0000256" key="3">
    <source>
        <dbReference type="ARBA" id="ARBA00016544"/>
    </source>
</evidence>
<dbReference type="STRING" id="61635.BN85302330"/>
<dbReference type="InterPro" id="IPR000121">
    <property type="entry name" value="PEP_util_C"/>
</dbReference>
<dbReference type="SUPFAM" id="SSF51621">
    <property type="entry name" value="Phosphoenolpyruvate/pyruvate domain"/>
    <property type="match status" value="1"/>
</dbReference>
<evidence type="ECO:0000256" key="4">
    <source>
        <dbReference type="ARBA" id="ARBA00022679"/>
    </source>
</evidence>
<protein>
    <recommendedName>
        <fullName evidence="3">Phosphoenolpyruvate-protein phosphotransferase</fullName>
    </recommendedName>
    <alternativeName>
        <fullName evidence="8">Phosphotransferase system, enzyme I</fullName>
    </alternativeName>
</protein>
<dbReference type="InterPro" id="IPR050499">
    <property type="entry name" value="PEP-utilizing_PTS_enzyme"/>
</dbReference>
<accession>U4KSN6</accession>
<keyword evidence="5" id="KW-0479">Metal-binding</keyword>
<dbReference type="PANTHER" id="PTHR46244">
    <property type="entry name" value="PHOSPHOENOLPYRUVATE-PROTEIN PHOSPHOTRANSFERASE"/>
    <property type="match status" value="1"/>
</dbReference>
<dbReference type="SUPFAM" id="SSF52009">
    <property type="entry name" value="Phosphohistidine domain"/>
    <property type="match status" value="1"/>
</dbReference>
<dbReference type="RefSeq" id="WP_030004116.1">
    <property type="nucleotide sequence ID" value="NC_022549.1"/>
</dbReference>
<dbReference type="InterPro" id="IPR040442">
    <property type="entry name" value="Pyrv_kinase-like_dom_sf"/>
</dbReference>
<evidence type="ECO:0000256" key="1">
    <source>
        <dbReference type="ARBA" id="ARBA00001946"/>
    </source>
</evidence>
<dbReference type="Gene3D" id="1.10.274.10">
    <property type="entry name" value="PtsI, HPr-binding domain"/>
    <property type="match status" value="1"/>
</dbReference>
<evidence type="ECO:0000259" key="10">
    <source>
        <dbReference type="Pfam" id="PF02896"/>
    </source>
</evidence>
<dbReference type="Pfam" id="PF05524">
    <property type="entry name" value="PEP-utilisers_N"/>
    <property type="match status" value="1"/>
</dbReference>
<evidence type="ECO:0000259" key="9">
    <source>
        <dbReference type="Pfam" id="PF00391"/>
    </source>
</evidence>
<dbReference type="KEGG" id="abra:BN85302330"/>
<dbReference type="EMBL" id="FO681348">
    <property type="protein sequence ID" value="CCV65254.1"/>
    <property type="molecule type" value="Genomic_DNA"/>
</dbReference>
<proteinExistence type="inferred from homology"/>
<dbReference type="InterPro" id="IPR008279">
    <property type="entry name" value="PEP-util_enz_mobile_dom"/>
</dbReference>
<keyword evidence="6" id="KW-0418">Kinase</keyword>
<evidence type="ECO:0000256" key="2">
    <source>
        <dbReference type="ARBA" id="ARBA00007837"/>
    </source>
</evidence>
<keyword evidence="4 12" id="KW-0808">Transferase</keyword>
<evidence type="ECO:0000256" key="6">
    <source>
        <dbReference type="ARBA" id="ARBA00022777"/>
    </source>
</evidence>
<organism evidence="12 13">
    <name type="scientific">Acholeplasma brassicae</name>
    <dbReference type="NCBI Taxonomy" id="61635"/>
    <lineage>
        <taxon>Bacteria</taxon>
        <taxon>Bacillati</taxon>
        <taxon>Mycoplasmatota</taxon>
        <taxon>Mollicutes</taxon>
        <taxon>Acholeplasmatales</taxon>
        <taxon>Acholeplasmataceae</taxon>
        <taxon>Acholeplasma</taxon>
    </lineage>
</organism>
<dbReference type="Pfam" id="PF02896">
    <property type="entry name" value="PEP-utilizers_C"/>
    <property type="match status" value="1"/>
</dbReference>
<evidence type="ECO:0000256" key="7">
    <source>
        <dbReference type="ARBA" id="ARBA00022842"/>
    </source>
</evidence>
<keyword evidence="13" id="KW-1185">Reference proteome</keyword>
<dbReference type="SUPFAM" id="SSF47831">
    <property type="entry name" value="Enzyme I of the PEP:sugar phosphotransferase system HPr-binding (sub)domain"/>
    <property type="match status" value="1"/>
</dbReference>